<evidence type="ECO:0000313" key="4">
    <source>
        <dbReference type="Proteomes" id="UP001280121"/>
    </source>
</evidence>
<comment type="similarity">
    <text evidence="1">Belongs to the p23/wos2 family.</text>
</comment>
<comment type="caution">
    <text evidence="3">The sequence shown here is derived from an EMBL/GenBank/DDBJ whole genome shotgun (WGS) entry which is preliminary data.</text>
</comment>
<dbReference type="Proteomes" id="UP001280121">
    <property type="component" value="Unassembled WGS sequence"/>
</dbReference>
<dbReference type="InterPro" id="IPR045250">
    <property type="entry name" value="p23-like"/>
</dbReference>
<dbReference type="PANTHER" id="PTHR22932">
    <property type="entry name" value="TELOMERASE-BINDING PROTEIN P23 HSP90 CO-CHAPERONE"/>
    <property type="match status" value="1"/>
</dbReference>
<comment type="subcellular location">
    <subcellularLocation>
        <location evidence="1">Cytoplasm</location>
    </subcellularLocation>
    <subcellularLocation>
        <location evidence="1">Nucleus</location>
    </subcellularLocation>
</comment>
<dbReference type="GO" id="GO:0051131">
    <property type="term" value="P:chaperone-mediated protein complex assembly"/>
    <property type="evidence" value="ECO:0007669"/>
    <property type="project" value="TreeGrafter"/>
</dbReference>
<keyword evidence="1" id="KW-0963">Cytoplasm</keyword>
<evidence type="ECO:0000313" key="3">
    <source>
        <dbReference type="EMBL" id="KAK2654184.1"/>
    </source>
</evidence>
<dbReference type="GO" id="GO:0051087">
    <property type="term" value="F:protein-folding chaperone binding"/>
    <property type="evidence" value="ECO:0007669"/>
    <property type="project" value="TreeGrafter"/>
</dbReference>
<dbReference type="Gene3D" id="2.60.40.790">
    <property type="match status" value="1"/>
</dbReference>
<dbReference type="GO" id="GO:0051879">
    <property type="term" value="F:Hsp90 protein binding"/>
    <property type="evidence" value="ECO:0007669"/>
    <property type="project" value="UniProtKB-UniRule"/>
</dbReference>
<dbReference type="GO" id="GO:0006457">
    <property type="term" value="P:protein folding"/>
    <property type="evidence" value="ECO:0007669"/>
    <property type="project" value="TreeGrafter"/>
</dbReference>
<keyword evidence="1" id="KW-0143">Chaperone</keyword>
<feature type="region of interest" description="Disordered" evidence="2">
    <location>
        <begin position="141"/>
        <end position="181"/>
    </location>
</feature>
<protein>
    <recommendedName>
        <fullName evidence="1">Co-chaperone protein p23</fullName>
    </recommendedName>
</protein>
<accession>A0AAD9X7E8</accession>
<dbReference type="AlphaFoldDB" id="A0AAD9X7E8"/>
<reference evidence="3" key="1">
    <citation type="journal article" date="2023" name="Plant J.">
        <title>Genome sequences and population genomics provide insights into the demographic history, inbreeding, and mutation load of two 'living fossil' tree species of Dipteronia.</title>
        <authorList>
            <person name="Feng Y."/>
            <person name="Comes H.P."/>
            <person name="Chen J."/>
            <person name="Zhu S."/>
            <person name="Lu R."/>
            <person name="Zhang X."/>
            <person name="Li P."/>
            <person name="Qiu J."/>
            <person name="Olsen K.M."/>
            <person name="Qiu Y."/>
        </authorList>
    </citation>
    <scope>NUCLEOTIDE SEQUENCE</scope>
    <source>
        <strain evidence="3">KIB01</strain>
    </source>
</reference>
<keyword evidence="1" id="KW-0539">Nucleus</keyword>
<proteinExistence type="inferred from homology"/>
<dbReference type="EMBL" id="JANJYI010000004">
    <property type="protein sequence ID" value="KAK2654184.1"/>
    <property type="molecule type" value="Genomic_DNA"/>
</dbReference>
<evidence type="ECO:0000256" key="2">
    <source>
        <dbReference type="SAM" id="MobiDB-lite"/>
    </source>
</evidence>
<dbReference type="PANTHER" id="PTHR22932:SF22">
    <property type="entry name" value="CO-CHAPERONE PROTEIN P23"/>
    <property type="match status" value="1"/>
</dbReference>
<sequence length="181" mass="18664">AQRQDKVFIAVLLPDAKNAKVILELEGVFNFSASAGQCGGKQINTGVRSIFCILEKAETGWWKKLLCGDGKTPHYIKVDWDKWVDEDEDTGGDLDLGGMDFSGMGGMGGVGGMGGMGGMAGLEGLGGMGCLEALSGMGGMGGDAMGDFDDSDDEGKQDTGKAASETKLQEEGAHKSEGGNA</sequence>
<dbReference type="InterPro" id="IPR008978">
    <property type="entry name" value="HSP20-like_chaperone"/>
</dbReference>
<feature type="non-terminal residue" evidence="3">
    <location>
        <position position="1"/>
    </location>
</feature>
<comment type="subunit">
    <text evidence="1">Interacts with HSP90 in an ATP-dependent manner.</text>
</comment>
<comment type="function">
    <text evidence="1">Acts as a co-chaperone for HSP90.</text>
</comment>
<dbReference type="GO" id="GO:0005829">
    <property type="term" value="C:cytosol"/>
    <property type="evidence" value="ECO:0007669"/>
    <property type="project" value="TreeGrafter"/>
</dbReference>
<dbReference type="GO" id="GO:0005634">
    <property type="term" value="C:nucleus"/>
    <property type="evidence" value="ECO:0007669"/>
    <property type="project" value="UniProtKB-SubCell"/>
</dbReference>
<gene>
    <name evidence="3" type="ORF">Ddye_014040</name>
</gene>
<name>A0AAD9X7E8_9ROSI</name>
<organism evidence="3 4">
    <name type="scientific">Dipteronia dyeriana</name>
    <dbReference type="NCBI Taxonomy" id="168575"/>
    <lineage>
        <taxon>Eukaryota</taxon>
        <taxon>Viridiplantae</taxon>
        <taxon>Streptophyta</taxon>
        <taxon>Embryophyta</taxon>
        <taxon>Tracheophyta</taxon>
        <taxon>Spermatophyta</taxon>
        <taxon>Magnoliopsida</taxon>
        <taxon>eudicotyledons</taxon>
        <taxon>Gunneridae</taxon>
        <taxon>Pentapetalae</taxon>
        <taxon>rosids</taxon>
        <taxon>malvids</taxon>
        <taxon>Sapindales</taxon>
        <taxon>Sapindaceae</taxon>
        <taxon>Hippocastanoideae</taxon>
        <taxon>Acereae</taxon>
        <taxon>Dipteronia</taxon>
    </lineage>
</organism>
<evidence type="ECO:0000256" key="1">
    <source>
        <dbReference type="RuleBase" id="RU369032"/>
    </source>
</evidence>
<keyword evidence="4" id="KW-1185">Reference proteome</keyword>
<feature type="compositionally biased region" description="Basic and acidic residues" evidence="2">
    <location>
        <begin position="167"/>
        <end position="181"/>
    </location>
</feature>
<dbReference type="SUPFAM" id="SSF49764">
    <property type="entry name" value="HSP20-like chaperones"/>
    <property type="match status" value="1"/>
</dbReference>